<reference evidence="3 4" key="1">
    <citation type="submission" date="2009-11" db="EMBL/GenBank/DDBJ databases">
        <title>Annotation of Allomyces macrogynus ATCC 38327.</title>
        <authorList>
            <consortium name="The Broad Institute Genome Sequencing Platform"/>
            <person name="Russ C."/>
            <person name="Cuomo C."/>
            <person name="Burger G."/>
            <person name="Gray M.W."/>
            <person name="Holland P.W.H."/>
            <person name="King N."/>
            <person name="Lang F.B.F."/>
            <person name="Roger A.J."/>
            <person name="Ruiz-Trillo I."/>
            <person name="Young S.K."/>
            <person name="Zeng Q."/>
            <person name="Gargeya S."/>
            <person name="Fitzgerald M."/>
            <person name="Haas B."/>
            <person name="Abouelleil A."/>
            <person name="Alvarado L."/>
            <person name="Arachchi H.M."/>
            <person name="Berlin A."/>
            <person name="Chapman S.B."/>
            <person name="Gearin G."/>
            <person name="Goldberg J."/>
            <person name="Griggs A."/>
            <person name="Gujja S."/>
            <person name="Hansen M."/>
            <person name="Heiman D."/>
            <person name="Howarth C."/>
            <person name="Larimer J."/>
            <person name="Lui A."/>
            <person name="MacDonald P.J.P."/>
            <person name="McCowen C."/>
            <person name="Montmayeur A."/>
            <person name="Murphy C."/>
            <person name="Neiman D."/>
            <person name="Pearson M."/>
            <person name="Priest M."/>
            <person name="Roberts A."/>
            <person name="Saif S."/>
            <person name="Shea T."/>
            <person name="Sisk P."/>
            <person name="Stolte C."/>
            <person name="Sykes S."/>
            <person name="Wortman J."/>
            <person name="Nusbaum C."/>
            <person name="Birren B."/>
        </authorList>
    </citation>
    <scope>NUCLEOTIDE SEQUENCE [LARGE SCALE GENOMIC DNA]</scope>
    <source>
        <strain evidence="3 4">ATCC 38327</strain>
    </source>
</reference>
<feature type="region of interest" description="Disordered" evidence="2">
    <location>
        <begin position="227"/>
        <end position="268"/>
    </location>
</feature>
<feature type="compositionally biased region" description="Low complexity" evidence="2">
    <location>
        <begin position="252"/>
        <end position="265"/>
    </location>
</feature>
<protein>
    <submittedName>
        <fullName evidence="3">Uncharacterized protein</fullName>
    </submittedName>
</protein>
<dbReference type="OrthoDB" id="5589838at2759"/>
<feature type="coiled-coil region" evidence="1">
    <location>
        <begin position="132"/>
        <end position="184"/>
    </location>
</feature>
<proteinExistence type="predicted"/>
<sequence>MTSTALTDAAHNLSAALARLRTQTAHDAAALHSSTATSRALSARCHDLASALASVTADLETVRADARHAHEALARIHAVATGGDEIEAGEQFAPAVVDDLVRRTAASLAAGERDRVLVVELESKCARLGGEVEVERDAAVKARSELEAIRKEREGDEAAWRAEKACLEATVTQLRQQNAILTDERTRLLLSLDKYGPGWTDRVLDQQRAASADIRQIRSALAINRTEPSPRISTHDWTRSSASVGSAATVPGTSHSTTRSTGHLSAASTRALVGQARMRFGS</sequence>
<dbReference type="AlphaFoldDB" id="A0A0L0S5S8"/>
<evidence type="ECO:0000313" key="4">
    <source>
        <dbReference type="Proteomes" id="UP000054350"/>
    </source>
</evidence>
<reference evidence="4" key="2">
    <citation type="submission" date="2009-11" db="EMBL/GenBank/DDBJ databases">
        <title>The Genome Sequence of Allomyces macrogynus strain ATCC 38327.</title>
        <authorList>
            <consortium name="The Broad Institute Genome Sequencing Platform"/>
            <person name="Russ C."/>
            <person name="Cuomo C."/>
            <person name="Shea T."/>
            <person name="Young S.K."/>
            <person name="Zeng Q."/>
            <person name="Koehrsen M."/>
            <person name="Haas B."/>
            <person name="Borodovsky M."/>
            <person name="Guigo R."/>
            <person name="Alvarado L."/>
            <person name="Berlin A."/>
            <person name="Borenstein D."/>
            <person name="Chen Z."/>
            <person name="Engels R."/>
            <person name="Freedman E."/>
            <person name="Gellesch M."/>
            <person name="Goldberg J."/>
            <person name="Griggs A."/>
            <person name="Gujja S."/>
            <person name="Heiman D."/>
            <person name="Hepburn T."/>
            <person name="Howarth C."/>
            <person name="Jen D."/>
            <person name="Larson L."/>
            <person name="Lewis B."/>
            <person name="Mehta T."/>
            <person name="Park D."/>
            <person name="Pearson M."/>
            <person name="Roberts A."/>
            <person name="Saif S."/>
            <person name="Shenoy N."/>
            <person name="Sisk P."/>
            <person name="Stolte C."/>
            <person name="Sykes S."/>
            <person name="Walk T."/>
            <person name="White J."/>
            <person name="Yandava C."/>
            <person name="Burger G."/>
            <person name="Gray M.W."/>
            <person name="Holland P.W.H."/>
            <person name="King N."/>
            <person name="Lang F.B.F."/>
            <person name="Roger A.J."/>
            <person name="Ruiz-Trillo I."/>
            <person name="Lander E."/>
            <person name="Nusbaum C."/>
        </authorList>
    </citation>
    <scope>NUCLEOTIDE SEQUENCE [LARGE SCALE GENOMIC DNA]</scope>
    <source>
        <strain evidence="4">ATCC 38327</strain>
    </source>
</reference>
<name>A0A0L0S5S8_ALLM3</name>
<keyword evidence="1" id="KW-0175">Coiled coil</keyword>
<accession>A0A0L0S5S8</accession>
<evidence type="ECO:0000313" key="3">
    <source>
        <dbReference type="EMBL" id="KNE57771.1"/>
    </source>
</evidence>
<evidence type="ECO:0000256" key="1">
    <source>
        <dbReference type="SAM" id="Coils"/>
    </source>
</evidence>
<dbReference type="EMBL" id="GG745332">
    <property type="protein sequence ID" value="KNE57771.1"/>
    <property type="molecule type" value="Genomic_DNA"/>
</dbReference>
<gene>
    <name evidence="3" type="ORF">AMAG_04624</name>
</gene>
<dbReference type="Proteomes" id="UP000054350">
    <property type="component" value="Unassembled WGS sequence"/>
</dbReference>
<keyword evidence="4" id="KW-1185">Reference proteome</keyword>
<organism evidence="3 4">
    <name type="scientific">Allomyces macrogynus (strain ATCC 38327)</name>
    <name type="common">Allomyces javanicus var. macrogynus</name>
    <dbReference type="NCBI Taxonomy" id="578462"/>
    <lineage>
        <taxon>Eukaryota</taxon>
        <taxon>Fungi</taxon>
        <taxon>Fungi incertae sedis</taxon>
        <taxon>Blastocladiomycota</taxon>
        <taxon>Blastocladiomycetes</taxon>
        <taxon>Blastocladiales</taxon>
        <taxon>Blastocladiaceae</taxon>
        <taxon>Allomyces</taxon>
    </lineage>
</organism>
<evidence type="ECO:0000256" key="2">
    <source>
        <dbReference type="SAM" id="MobiDB-lite"/>
    </source>
</evidence>
<dbReference type="VEuPathDB" id="FungiDB:AMAG_04624"/>